<proteinExistence type="predicted"/>
<feature type="signal peptide" evidence="1">
    <location>
        <begin position="1"/>
        <end position="19"/>
    </location>
</feature>
<keyword evidence="1" id="KW-0732">Signal</keyword>
<gene>
    <name evidence="2" type="ORF">EI427_09020</name>
</gene>
<evidence type="ECO:0000256" key="1">
    <source>
        <dbReference type="SAM" id="SignalP"/>
    </source>
</evidence>
<dbReference type="EMBL" id="CP034562">
    <property type="protein sequence ID" value="AZQ62377.1"/>
    <property type="molecule type" value="Genomic_DNA"/>
</dbReference>
<keyword evidence="3" id="KW-1185">Reference proteome</keyword>
<dbReference type="AlphaFoldDB" id="A0A3S9P2H3"/>
<dbReference type="OrthoDB" id="1118958at2"/>
<dbReference type="Proteomes" id="UP000267268">
    <property type="component" value="Chromosome 1"/>
</dbReference>
<name>A0A3S9P2H3_9BACT</name>
<dbReference type="KEGG" id="fll:EI427_09020"/>
<protein>
    <submittedName>
        <fullName evidence="2">DUF3575 domain-containing protein</fullName>
    </submittedName>
</protein>
<sequence length="260" mass="29149">MKYLFSLSLGLLLSLSIFAQESSSELEMEYDSSITLMRKNIVRFNITPFILWGGGNYVFGYERRINDHSSVSLNAGYLTFPKIVNLNLGQYGVANDHNNNGFSIAADYRRYFKKRNRGFAPDGLYWGPYITYYRYNLSSNVTLADSTGQQITASKANFTGSANIINVGVELGYQFIIKKRLAVDLIMVGPGYGFYGGKLKLDSNLTIDENDEILNEIRNGLVNKFPILDGLLEGEEVNTNGDYGTWTGGLRFVIQVGYSF</sequence>
<evidence type="ECO:0000313" key="3">
    <source>
        <dbReference type="Proteomes" id="UP000267268"/>
    </source>
</evidence>
<evidence type="ECO:0000313" key="2">
    <source>
        <dbReference type="EMBL" id="AZQ62377.1"/>
    </source>
</evidence>
<feature type="chain" id="PRO_5019487015" evidence="1">
    <location>
        <begin position="20"/>
        <end position="260"/>
    </location>
</feature>
<reference evidence="2 3" key="1">
    <citation type="submission" date="2018-12" db="EMBL/GenBank/DDBJ databases">
        <title>Flammeovirga pectinis sp. nov., isolated from the gut of the Korean scallop, Patinopecten yessoensis.</title>
        <authorList>
            <person name="Bae J.-W."/>
            <person name="Jeong Y.-S."/>
            <person name="Kang W."/>
        </authorList>
    </citation>
    <scope>NUCLEOTIDE SEQUENCE [LARGE SCALE GENOMIC DNA]</scope>
    <source>
        <strain evidence="2 3">L12M1</strain>
    </source>
</reference>
<dbReference type="InterPro" id="IPR021958">
    <property type="entry name" value="DUF3575"/>
</dbReference>
<organism evidence="2 3">
    <name type="scientific">Flammeovirga pectinis</name>
    <dbReference type="NCBI Taxonomy" id="2494373"/>
    <lineage>
        <taxon>Bacteria</taxon>
        <taxon>Pseudomonadati</taxon>
        <taxon>Bacteroidota</taxon>
        <taxon>Cytophagia</taxon>
        <taxon>Cytophagales</taxon>
        <taxon>Flammeovirgaceae</taxon>
        <taxon>Flammeovirga</taxon>
    </lineage>
</organism>
<accession>A0A3S9P2H3</accession>
<dbReference type="Pfam" id="PF12099">
    <property type="entry name" value="DUF3575"/>
    <property type="match status" value="1"/>
</dbReference>
<dbReference type="RefSeq" id="WP_126613819.1">
    <property type="nucleotide sequence ID" value="NZ_CP034562.1"/>
</dbReference>